<feature type="domain" description="NAD-dependent epimerase/dehydratase" evidence="1">
    <location>
        <begin position="115"/>
        <end position="218"/>
    </location>
</feature>
<dbReference type="STRING" id="321614.Q0UWV1"/>
<protein>
    <recommendedName>
        <fullName evidence="1">NAD-dependent epimerase/dehydratase domain-containing protein</fullName>
    </recommendedName>
</protein>
<gene>
    <name evidence="2" type="ORF">SNOG_03763</name>
</gene>
<reference evidence="3" key="1">
    <citation type="journal article" date="2007" name="Plant Cell">
        <title>Dothideomycete-plant interactions illuminated by genome sequencing and EST analysis of the wheat pathogen Stagonospora nodorum.</title>
        <authorList>
            <person name="Hane J.K."/>
            <person name="Lowe R.G."/>
            <person name="Solomon P.S."/>
            <person name="Tan K.C."/>
            <person name="Schoch C.L."/>
            <person name="Spatafora J.W."/>
            <person name="Crous P.W."/>
            <person name="Kodira C."/>
            <person name="Birren B.W."/>
            <person name="Galagan J.E."/>
            <person name="Torriani S.F."/>
            <person name="McDonald B.A."/>
            <person name="Oliver R.P."/>
        </authorList>
    </citation>
    <scope>NUCLEOTIDE SEQUENCE [LARGE SCALE GENOMIC DNA]</scope>
    <source>
        <strain evidence="3">SN15 / ATCC MYA-4574 / FGSC 10173</strain>
    </source>
</reference>
<dbReference type="InterPro" id="IPR036291">
    <property type="entry name" value="NAD(P)-bd_dom_sf"/>
</dbReference>
<dbReference type="CDD" id="cd08946">
    <property type="entry name" value="SDR_e"/>
    <property type="match status" value="1"/>
</dbReference>
<dbReference type="HOGENOM" id="CLU_053163_2_0_1"/>
<evidence type="ECO:0000313" key="3">
    <source>
        <dbReference type="Proteomes" id="UP000001055"/>
    </source>
</evidence>
<sequence>MSTTKSGKRIVFTGGSGVAGRHVIEKLLSYGHEILNVDTAPLDNSNVHTLKADLTDGAQAFNSLSCHFRIGEPFMDEIRTPDAVVHFAGTSIPILQLPYPSNPPKAYPQPMRLPDNETFRINTMGSYNIIESACKLGIKKIILASSITTYGVTYAEGDVDYPHFPLTETSPTEPMDVYATSKVCMERIAASFAKRFKDVDIYCLRIGAVIEPENHTRKFDAYLSRPGDFKVHAWSYTDARDLGNMVDCCIRKSGLGFQVFNAVNDESVFDGDESTMERLRGMCPRTEFVDEMGRREAPVRNRKIREMLGFKEEFPWRKVLGRN</sequence>
<dbReference type="GeneID" id="5971174"/>
<name>Q0UWV1_PHANO</name>
<dbReference type="SUPFAM" id="SSF51735">
    <property type="entry name" value="NAD(P)-binding Rossmann-fold domains"/>
    <property type="match status" value="1"/>
</dbReference>
<dbReference type="eggNOG" id="KOG1429">
    <property type="taxonomic scope" value="Eukaryota"/>
</dbReference>
<feature type="domain" description="NAD-dependent epimerase/dehydratase" evidence="1">
    <location>
        <begin position="10"/>
        <end position="91"/>
    </location>
</feature>
<accession>Q0UWV1</accession>
<dbReference type="InterPro" id="IPR001509">
    <property type="entry name" value="Epimerase_deHydtase"/>
</dbReference>
<dbReference type="Proteomes" id="UP000001055">
    <property type="component" value="Unassembled WGS sequence"/>
</dbReference>
<dbReference type="Pfam" id="PF01370">
    <property type="entry name" value="Epimerase"/>
    <property type="match status" value="2"/>
</dbReference>
<evidence type="ECO:0000259" key="1">
    <source>
        <dbReference type="Pfam" id="PF01370"/>
    </source>
</evidence>
<dbReference type="VEuPathDB" id="FungiDB:JI435_037630"/>
<evidence type="ECO:0000313" key="2">
    <source>
        <dbReference type="EMBL" id="EAT88968.1"/>
    </source>
</evidence>
<dbReference type="EMBL" id="CH445329">
    <property type="protein sequence ID" value="EAT88968.1"/>
    <property type="molecule type" value="Genomic_DNA"/>
</dbReference>
<dbReference type="OMA" id="ATSKLCM"/>
<dbReference type="AlphaFoldDB" id="Q0UWV1"/>
<dbReference type="PANTHER" id="PTHR43103:SF6">
    <property type="entry name" value="PUTATIVE-RELATED"/>
    <property type="match status" value="1"/>
</dbReference>
<dbReference type="InParanoid" id="Q0UWV1"/>
<proteinExistence type="predicted"/>
<dbReference type="Gene3D" id="3.40.50.720">
    <property type="entry name" value="NAD(P)-binding Rossmann-like Domain"/>
    <property type="match status" value="1"/>
</dbReference>
<dbReference type="PANTHER" id="PTHR43103">
    <property type="entry name" value="NUCLEOSIDE-DIPHOSPHATE-SUGAR EPIMERASE"/>
    <property type="match status" value="1"/>
</dbReference>
<organism evidence="2 3">
    <name type="scientific">Phaeosphaeria nodorum (strain SN15 / ATCC MYA-4574 / FGSC 10173)</name>
    <name type="common">Glume blotch fungus</name>
    <name type="synonym">Parastagonospora nodorum</name>
    <dbReference type="NCBI Taxonomy" id="321614"/>
    <lineage>
        <taxon>Eukaryota</taxon>
        <taxon>Fungi</taxon>
        <taxon>Dikarya</taxon>
        <taxon>Ascomycota</taxon>
        <taxon>Pezizomycotina</taxon>
        <taxon>Dothideomycetes</taxon>
        <taxon>Pleosporomycetidae</taxon>
        <taxon>Pleosporales</taxon>
        <taxon>Pleosporineae</taxon>
        <taxon>Phaeosphaeriaceae</taxon>
        <taxon>Parastagonospora</taxon>
    </lineage>
</organism>
<dbReference type="RefSeq" id="XP_001794311.1">
    <property type="nucleotide sequence ID" value="XM_001794259.1"/>
</dbReference>
<dbReference type="KEGG" id="pno:SNOG_03763"/>